<evidence type="ECO:0000256" key="1">
    <source>
        <dbReference type="SAM" id="MobiDB-lite"/>
    </source>
</evidence>
<dbReference type="PANTHER" id="PTHR36062">
    <property type="entry name" value="OS01G0687300 PROTEIN"/>
    <property type="match status" value="1"/>
</dbReference>
<feature type="compositionally biased region" description="Basic and acidic residues" evidence="1">
    <location>
        <begin position="469"/>
        <end position="481"/>
    </location>
</feature>
<keyword evidence="3" id="KW-1185">Reference proteome</keyword>
<sequence length="665" mass="73451">MSDHGVQSNNGSDGRAGQSLHSYQSAWMAHWSRTSCNAAPQMHSHLSHAFVNKGDDHVTKPRYLLRGVEVASDFCKSVGSGRKTEAKTFETMNACLTRGSKNMRTESLGSQHFPFNLCRNRGKSLTTKGTTGSASHIAPYEYDCREDRLNNGNLLNNNLVTLEHEQCNYRGHSALLVCEQKTHNCPNSKKSATPYPRHNNTYLFLNDPSTSNQHSPGFIGEQSQRMQNCFSIGLVPSRNCPSQTTKLETFHPHSIPRMPHSVHDVETMRICTTVDSMEGLPGGPPRISQTTQSVLITKKTDVNLCEGDQIFRESRVSSQFKGNMVGELQSLSPLVGHGQRGVKLKPLDSSMDSEDTGKFEDVKAFEVDLKNESSAETDSMEINVFEERNHFSGGTSSPSNKGMMVDPNLLPQAGIASAREEVGCSRPVMLPDINLELPALPETASSIDNAEQRTSRTQSLDMELLLSHAEQRSSSKSDHCPDGPVRPEPSSRWVKRLKLSASDPSALGTKSSNMGEASSHKKVDKFSKIMKRSITSSELMMGKCRNKELIALDQNTALLRNGESSSADSVSKVRDITLSHSWIKRWRHNRAATPQRKGEAVVLCEPRSLKVALEDLQKKQFPSLAAMALMGKAMSGFQPCEMQKRGSFTNTFVLPHLSKKYNIGN</sequence>
<evidence type="ECO:0000313" key="3">
    <source>
        <dbReference type="Proteomes" id="UP001642360"/>
    </source>
</evidence>
<dbReference type="Proteomes" id="UP001642360">
    <property type="component" value="Unassembled WGS sequence"/>
</dbReference>
<feature type="region of interest" description="Disordered" evidence="1">
    <location>
        <begin position="389"/>
        <end position="408"/>
    </location>
</feature>
<feature type="region of interest" description="Disordered" evidence="1">
    <location>
        <begin position="469"/>
        <end position="523"/>
    </location>
</feature>
<accession>A0ABC8QW55</accession>
<reference evidence="2 3" key="1">
    <citation type="submission" date="2024-02" db="EMBL/GenBank/DDBJ databases">
        <authorList>
            <person name="Vignale AGUSTIN F."/>
            <person name="Sosa J E."/>
            <person name="Modenutti C."/>
        </authorList>
    </citation>
    <scope>NUCLEOTIDE SEQUENCE [LARGE SCALE GENOMIC DNA]</scope>
</reference>
<name>A0ABC8QW55_9AQUA</name>
<dbReference type="EMBL" id="CAUOFW020000314">
    <property type="protein sequence ID" value="CAK9134082.1"/>
    <property type="molecule type" value="Genomic_DNA"/>
</dbReference>
<dbReference type="PANTHER" id="PTHR36062:SF1">
    <property type="entry name" value="OS01G0687300 PROTEIN"/>
    <property type="match status" value="1"/>
</dbReference>
<proteinExistence type="predicted"/>
<evidence type="ECO:0008006" key="4">
    <source>
        <dbReference type="Google" id="ProtNLM"/>
    </source>
</evidence>
<dbReference type="AlphaFoldDB" id="A0ABC8QW55"/>
<organism evidence="2 3">
    <name type="scientific">Ilex paraguariensis</name>
    <name type="common">yerba mate</name>
    <dbReference type="NCBI Taxonomy" id="185542"/>
    <lineage>
        <taxon>Eukaryota</taxon>
        <taxon>Viridiplantae</taxon>
        <taxon>Streptophyta</taxon>
        <taxon>Embryophyta</taxon>
        <taxon>Tracheophyta</taxon>
        <taxon>Spermatophyta</taxon>
        <taxon>Magnoliopsida</taxon>
        <taxon>eudicotyledons</taxon>
        <taxon>Gunneridae</taxon>
        <taxon>Pentapetalae</taxon>
        <taxon>asterids</taxon>
        <taxon>campanulids</taxon>
        <taxon>Aquifoliales</taxon>
        <taxon>Aquifoliaceae</taxon>
        <taxon>Ilex</taxon>
    </lineage>
</organism>
<protein>
    <recommendedName>
        <fullName evidence="4">F-box protein</fullName>
    </recommendedName>
</protein>
<evidence type="ECO:0000313" key="2">
    <source>
        <dbReference type="EMBL" id="CAK9134082.1"/>
    </source>
</evidence>
<comment type="caution">
    <text evidence="2">The sequence shown here is derived from an EMBL/GenBank/DDBJ whole genome shotgun (WGS) entry which is preliminary data.</text>
</comment>
<dbReference type="InterPro" id="IPR037476">
    <property type="entry name" value="PCH1"/>
</dbReference>
<gene>
    <name evidence="2" type="ORF">ILEXP_LOCUS1012</name>
</gene>